<keyword evidence="5" id="KW-1185">Reference proteome</keyword>
<dbReference type="Proteomes" id="UP001055156">
    <property type="component" value="Unassembled WGS sequence"/>
</dbReference>
<feature type="domain" description="HTH HARE-type" evidence="3">
    <location>
        <begin position="207"/>
        <end position="276"/>
    </location>
</feature>
<reference evidence="4" key="2">
    <citation type="submission" date="2021-08" db="EMBL/GenBank/DDBJ databases">
        <authorList>
            <person name="Tani A."/>
            <person name="Ola A."/>
            <person name="Ogura Y."/>
            <person name="Katsura K."/>
            <person name="Hayashi T."/>
        </authorList>
    </citation>
    <scope>NUCLEOTIDE SEQUENCE</scope>
    <source>
        <strain evidence="4">NBRC 15689</strain>
    </source>
</reference>
<dbReference type="PROSITE" id="PS51913">
    <property type="entry name" value="HTH_HARE"/>
    <property type="match status" value="1"/>
</dbReference>
<keyword evidence="1" id="KW-0804">Transcription</keyword>
<evidence type="ECO:0000256" key="1">
    <source>
        <dbReference type="ARBA" id="ARBA00023163"/>
    </source>
</evidence>
<feature type="compositionally biased region" description="Basic and acidic residues" evidence="2">
    <location>
        <begin position="77"/>
        <end position="92"/>
    </location>
</feature>
<reference evidence="4" key="1">
    <citation type="journal article" date="2021" name="Front. Microbiol.">
        <title>Comprehensive Comparative Genomics and Phenotyping of Methylobacterium Species.</title>
        <authorList>
            <person name="Alessa O."/>
            <person name="Ogura Y."/>
            <person name="Fujitani Y."/>
            <person name="Takami H."/>
            <person name="Hayashi T."/>
            <person name="Sahin N."/>
            <person name="Tani A."/>
        </authorList>
    </citation>
    <scope>NUCLEOTIDE SEQUENCE</scope>
    <source>
        <strain evidence="4">NBRC 15689</strain>
    </source>
</reference>
<dbReference type="InterPro" id="IPR007759">
    <property type="entry name" value="Asxl_HARE-HTH"/>
</dbReference>
<feature type="compositionally biased region" description="Basic and acidic residues" evidence="2">
    <location>
        <begin position="131"/>
        <end position="140"/>
    </location>
</feature>
<evidence type="ECO:0000313" key="4">
    <source>
        <dbReference type="EMBL" id="GJE27488.1"/>
    </source>
</evidence>
<feature type="compositionally biased region" description="Basic and acidic residues" evidence="2">
    <location>
        <begin position="161"/>
        <end position="175"/>
    </location>
</feature>
<sequence length="287" mass="29693">MVLSEAEAEARLNALRRQREALDRAITDLTLYLELGRRLKAELGTTAEDEPAEIKHPAQATSPSPPIAPSSASAGPGRDDITSRSVWADRPDPLAPAEGSEPRRVSPSRPDGAVPAGPAEGPSRPAGAGGQERHDLRAADSGDPGTATAGPWPVPGFATRGADRPPPRPAERAWPEPRPAATPATATGQGASEEARSEAVAARRYGRVLIGAALAVLQEADRPLHASEIWAALAARGFSLPGADPIAALNTRLWKRSGPGGPLRRLGDAVYALPGSRGAPEEVGPTG</sequence>
<accession>A0ABQ4T8C6</accession>
<dbReference type="RefSeq" id="WP_373324992.1">
    <property type="nucleotide sequence ID" value="NZ_BPQV01000006.1"/>
</dbReference>
<proteinExistence type="predicted"/>
<organism evidence="4 5">
    <name type="scientific">Methylobacterium organophilum</name>
    <dbReference type="NCBI Taxonomy" id="410"/>
    <lineage>
        <taxon>Bacteria</taxon>
        <taxon>Pseudomonadati</taxon>
        <taxon>Pseudomonadota</taxon>
        <taxon>Alphaproteobacteria</taxon>
        <taxon>Hyphomicrobiales</taxon>
        <taxon>Methylobacteriaceae</taxon>
        <taxon>Methylobacterium</taxon>
    </lineage>
</organism>
<evidence type="ECO:0000256" key="2">
    <source>
        <dbReference type="SAM" id="MobiDB-lite"/>
    </source>
</evidence>
<feature type="region of interest" description="Disordered" evidence="2">
    <location>
        <begin position="44"/>
        <end position="199"/>
    </location>
</feature>
<evidence type="ECO:0000259" key="3">
    <source>
        <dbReference type="PROSITE" id="PS51913"/>
    </source>
</evidence>
<protein>
    <recommendedName>
        <fullName evidence="3">HTH HARE-type domain-containing protein</fullName>
    </recommendedName>
</protein>
<dbReference type="EMBL" id="BPQV01000006">
    <property type="protein sequence ID" value="GJE27488.1"/>
    <property type="molecule type" value="Genomic_DNA"/>
</dbReference>
<name>A0ABQ4T8C6_METOR</name>
<gene>
    <name evidence="4" type="ORF">LKMONMHP_2347</name>
</gene>
<evidence type="ECO:0000313" key="5">
    <source>
        <dbReference type="Proteomes" id="UP001055156"/>
    </source>
</evidence>
<comment type="caution">
    <text evidence="4">The sequence shown here is derived from an EMBL/GenBank/DDBJ whole genome shotgun (WGS) entry which is preliminary data.</text>
</comment>